<feature type="compositionally biased region" description="Basic and acidic residues" evidence="1">
    <location>
        <begin position="244"/>
        <end position="255"/>
    </location>
</feature>
<dbReference type="SUPFAM" id="SSF56349">
    <property type="entry name" value="DNA breaking-rejoining enzymes"/>
    <property type="match status" value="1"/>
</dbReference>
<evidence type="ECO:0000313" key="3">
    <source>
        <dbReference type="Proteomes" id="UP001189429"/>
    </source>
</evidence>
<proteinExistence type="predicted"/>
<protein>
    <submittedName>
        <fullName evidence="2">Uncharacterized protein</fullName>
    </submittedName>
</protein>
<feature type="compositionally biased region" description="Basic residues" evidence="1">
    <location>
        <begin position="269"/>
        <end position="287"/>
    </location>
</feature>
<evidence type="ECO:0000313" key="2">
    <source>
        <dbReference type="EMBL" id="CAK0898737.1"/>
    </source>
</evidence>
<keyword evidence="3" id="KW-1185">Reference proteome</keyword>
<organism evidence="2 3">
    <name type="scientific">Prorocentrum cordatum</name>
    <dbReference type="NCBI Taxonomy" id="2364126"/>
    <lineage>
        <taxon>Eukaryota</taxon>
        <taxon>Sar</taxon>
        <taxon>Alveolata</taxon>
        <taxon>Dinophyceae</taxon>
        <taxon>Prorocentrales</taxon>
        <taxon>Prorocentraceae</taxon>
        <taxon>Prorocentrum</taxon>
    </lineage>
</organism>
<dbReference type="EMBL" id="CAUYUJ010020503">
    <property type="protein sequence ID" value="CAK0898737.1"/>
    <property type="molecule type" value="Genomic_DNA"/>
</dbReference>
<evidence type="ECO:0000256" key="1">
    <source>
        <dbReference type="SAM" id="MobiDB-lite"/>
    </source>
</evidence>
<feature type="region of interest" description="Disordered" evidence="1">
    <location>
        <begin position="206"/>
        <end position="288"/>
    </location>
</feature>
<comment type="caution">
    <text evidence="2">The sequence shown here is derived from an EMBL/GenBank/DDBJ whole genome shotgun (WGS) entry which is preliminary data.</text>
</comment>
<reference evidence="2" key="1">
    <citation type="submission" date="2023-10" db="EMBL/GenBank/DDBJ databases">
        <authorList>
            <person name="Chen Y."/>
            <person name="Shah S."/>
            <person name="Dougan E. K."/>
            <person name="Thang M."/>
            <person name="Chan C."/>
        </authorList>
    </citation>
    <scope>NUCLEOTIDE SEQUENCE [LARGE SCALE GENOMIC DNA]</scope>
</reference>
<sequence length="617" mass="68453">MGMGVAKAMRGPGDVSAVGRVLERSRSKRSSGCGARESALEAAGFWRDPSGKWQVSDSDADPITEGARVPARLLASSLWRTCYVRKWLFDESILPMEARVVLVAVKRCALFQRAHDSRQLILGDNTSVVLASSRSRCHEFRLLAIARRIQADCLSRNMQFLVRWIPSEFNVSDLGSRVSSGPESSNLLVDELDARREARLTHEDAHGGLVSRLIPPDPAARAGGEAGAEPASSATIRCRAQAGADRRGRLQRSRDSGSTTSEQSGGKRAVPKRAAALRKKARQRRSKFLSEPATRAMDGGLNFLEVSSVAKPVRERCEREVMEFIGYCDRPPTFALRSSTQVDAALSQHFNCQLFHGHGAAKGEQALAGLMYSRPEFGKWGPQKLPNAWRALRGWRKRAPARSRRAWALGVWAALARRLDATQGLLMCAFSLLSLSARGLIRPTPGVSKNWSILLFPNDRLERSKTGLVDVRIALDSTWAQCLTPLWPLLIKGDPDGLVFTFEHLAYMRAFQSSVKELGLEDRIIPYQTRHSGPSIDASRGWRAAEEVQRRGRWKQIRSTIRYEKGARLQIVCELCERHLADIVLRRPTYAAAAFASTSSLKSCEARQLQPVLRLRA</sequence>
<name>A0ABN9XGP6_9DINO</name>
<dbReference type="InterPro" id="IPR011010">
    <property type="entry name" value="DNA_brk_join_enz"/>
</dbReference>
<accession>A0ABN9XGP6</accession>
<feature type="non-terminal residue" evidence="2">
    <location>
        <position position="617"/>
    </location>
</feature>
<dbReference type="Proteomes" id="UP001189429">
    <property type="component" value="Unassembled WGS sequence"/>
</dbReference>
<gene>
    <name evidence="2" type="ORF">PCOR1329_LOCUS76456</name>
</gene>
<feature type="compositionally biased region" description="Low complexity" evidence="1">
    <location>
        <begin position="219"/>
        <end position="234"/>
    </location>
</feature>